<dbReference type="OrthoDB" id="10013157at2759"/>
<comment type="caution">
    <text evidence="3">The sequence shown here is derived from an EMBL/GenBank/DDBJ whole genome shotgun (WGS) entry which is preliminary data.</text>
</comment>
<dbReference type="InterPro" id="IPR053282">
    <property type="entry name" value="RGS_domain-containing"/>
</dbReference>
<dbReference type="PANTHER" id="PTHR47079:SF1">
    <property type="entry name" value="REGULATOR OF G-PROTEIN SIGNALING PROTEIN-LIKE"/>
    <property type="match status" value="1"/>
</dbReference>
<reference evidence="3" key="1">
    <citation type="submission" date="2022-07" db="EMBL/GenBank/DDBJ databases">
        <title>Chromosome-level genome of Muraenolepis orangiensis.</title>
        <authorList>
            <person name="Kim J."/>
        </authorList>
    </citation>
    <scope>NUCLEOTIDE SEQUENCE</scope>
    <source>
        <strain evidence="3">KU_S4_2022</strain>
        <tissue evidence="3">Muscle</tissue>
    </source>
</reference>
<keyword evidence="1" id="KW-0175">Coiled coil</keyword>
<keyword evidence="4" id="KW-1185">Reference proteome</keyword>
<protein>
    <submittedName>
        <fullName evidence="3">Uncharacterized protein</fullName>
    </submittedName>
</protein>
<evidence type="ECO:0000313" key="3">
    <source>
        <dbReference type="EMBL" id="KAJ3595356.1"/>
    </source>
</evidence>
<dbReference type="PANTHER" id="PTHR47079">
    <property type="entry name" value="REGULATOR OF G-PROTEIN SIGNALING PROTEIN-LIKE"/>
    <property type="match status" value="1"/>
</dbReference>
<evidence type="ECO:0000313" key="4">
    <source>
        <dbReference type="Proteomes" id="UP001148018"/>
    </source>
</evidence>
<accession>A0A9Q0DVM6</accession>
<feature type="coiled-coil region" evidence="1">
    <location>
        <begin position="517"/>
        <end position="545"/>
    </location>
</feature>
<name>A0A9Q0DVM6_9TELE</name>
<evidence type="ECO:0000256" key="2">
    <source>
        <dbReference type="SAM" id="MobiDB-lite"/>
    </source>
</evidence>
<organism evidence="3 4">
    <name type="scientific">Muraenolepis orangiensis</name>
    <name type="common">Patagonian moray cod</name>
    <dbReference type="NCBI Taxonomy" id="630683"/>
    <lineage>
        <taxon>Eukaryota</taxon>
        <taxon>Metazoa</taxon>
        <taxon>Chordata</taxon>
        <taxon>Craniata</taxon>
        <taxon>Vertebrata</taxon>
        <taxon>Euteleostomi</taxon>
        <taxon>Actinopterygii</taxon>
        <taxon>Neopterygii</taxon>
        <taxon>Teleostei</taxon>
        <taxon>Neoteleostei</taxon>
        <taxon>Acanthomorphata</taxon>
        <taxon>Zeiogadaria</taxon>
        <taxon>Gadariae</taxon>
        <taxon>Gadiformes</taxon>
        <taxon>Muraenolepidoidei</taxon>
        <taxon>Muraenolepididae</taxon>
        <taxon>Muraenolepis</taxon>
    </lineage>
</organism>
<proteinExistence type="predicted"/>
<sequence length="967" mass="109676">MIEDFEDGIFVDYFNTFIHLPVFGQTPLYTTSPENRWHFCPAIPEGKRLQKDGFHLWMKNHRFPYFQQTELYQQYLLCKELLLDPPSWREQFSVADRGLLNLCLGSVQGMRCFSSFLKGQQGRLLDIDLQKPGQRTQYQAIYAVIKAFHFRDGSAIMTNCRLSHEYEDFASSVLFYPTKPRLTPDPRGWQLGPKDTEGEQMVYETYSSKLNKVKLFGRNQIQPDTALSAEWPEKPGPLVWFSSVDDDADDSECSNVVHRSKTVETFAGDVHAEGASLELSGSKLPPIFNAGGPGKEAPLNPCIKTPLALACYNHLSIGLSADVLAGRPYEDFLRVQGQDVILHHLGLWQELDNLLNLLLMGETDSPSLALRQTLAKRIVMVYLLPDSPQWRSLSKKTAKHLTKCLPTGDVMTWTNTAKQELCQILAPSYYSFLEEEDKCFLTYLFNSPKVTGTVRVECTGGLDAPFQQVRRIQEALRLSQTYCGHTTVEPLNEKPSFLLSLVDVRRGGSIQPHLKKSNESENAKKDLEEQAKKDLEEQAKKDLEEQAKKDLEVKEQEAWDQRLKLYAQQRCVAAMPDPATIQTVKPAPDRPRVTEYQKTFPETKESTDAVKPAAGIEEEHKQSNKVSGLIRRVCIFSVSMKNKETRRDFEDYLDCQWADYSTECKPISPKTWPCTPVNPNTQPCTPVNPKTQPCTPVNPKTQPCTPVNPKTQPCTPVNPKTQPCKAVNPKTQPCKAVNPKTQPCKPINPKTLPCKPVNPKSQPCIPVNPKIQPCKPVNPKTQPCKPVNLKTQPCKPVNPKTRPCMDGRDSRGLRWRLVNNKPVAVNLLHNDLFFYLETNKFRQLADFVNRMESEGMLGENVMLQHKANAIVESIFWEEMDTKLRINISEDMWLSIKCSLLAGKVDRSFFSDARLAVLPVLLFCWKRFCHHMLREGDLNDEDEEEAVVPDDSNIQPTTSEDVAGMLVY</sequence>
<dbReference type="Proteomes" id="UP001148018">
    <property type="component" value="Unassembled WGS sequence"/>
</dbReference>
<gene>
    <name evidence="3" type="ORF">NHX12_004660</name>
</gene>
<feature type="region of interest" description="Disordered" evidence="2">
    <location>
        <begin position="940"/>
        <end position="959"/>
    </location>
</feature>
<evidence type="ECO:0000256" key="1">
    <source>
        <dbReference type="SAM" id="Coils"/>
    </source>
</evidence>
<dbReference type="AlphaFoldDB" id="A0A9Q0DVM6"/>
<dbReference type="EMBL" id="JANIIK010000111">
    <property type="protein sequence ID" value="KAJ3595356.1"/>
    <property type="molecule type" value="Genomic_DNA"/>
</dbReference>